<dbReference type="InterPro" id="IPR036770">
    <property type="entry name" value="Ankyrin_rpt-contain_sf"/>
</dbReference>
<evidence type="ECO:0000256" key="1">
    <source>
        <dbReference type="SAM" id="MobiDB-lite"/>
    </source>
</evidence>
<organism evidence="2 3">
    <name type="scientific">Centaurea solstitialis</name>
    <name type="common">yellow star-thistle</name>
    <dbReference type="NCBI Taxonomy" id="347529"/>
    <lineage>
        <taxon>Eukaryota</taxon>
        <taxon>Viridiplantae</taxon>
        <taxon>Streptophyta</taxon>
        <taxon>Embryophyta</taxon>
        <taxon>Tracheophyta</taxon>
        <taxon>Spermatophyta</taxon>
        <taxon>Magnoliopsida</taxon>
        <taxon>eudicotyledons</taxon>
        <taxon>Gunneridae</taxon>
        <taxon>Pentapetalae</taxon>
        <taxon>asterids</taxon>
        <taxon>campanulids</taxon>
        <taxon>Asterales</taxon>
        <taxon>Asteraceae</taxon>
        <taxon>Carduoideae</taxon>
        <taxon>Cardueae</taxon>
        <taxon>Centaureinae</taxon>
        <taxon>Centaurea</taxon>
    </lineage>
</organism>
<gene>
    <name evidence="2" type="ORF">OSB04_014023</name>
</gene>
<dbReference type="InterPro" id="IPR002110">
    <property type="entry name" value="Ankyrin_rpt"/>
</dbReference>
<comment type="caution">
    <text evidence="2">The sequence shown here is derived from an EMBL/GenBank/DDBJ whole genome shotgun (WGS) entry which is preliminary data.</text>
</comment>
<dbReference type="AlphaFoldDB" id="A0AA38TED6"/>
<dbReference type="Gene3D" id="1.25.40.20">
    <property type="entry name" value="Ankyrin repeat-containing domain"/>
    <property type="match status" value="1"/>
</dbReference>
<dbReference type="EMBL" id="JARYMX010000003">
    <property type="protein sequence ID" value="KAJ9559409.1"/>
    <property type="molecule type" value="Genomic_DNA"/>
</dbReference>
<dbReference type="Proteomes" id="UP001172457">
    <property type="component" value="Chromosome 3"/>
</dbReference>
<dbReference type="PANTHER" id="PTHR47303">
    <property type="match status" value="1"/>
</dbReference>
<reference evidence="2" key="1">
    <citation type="submission" date="2023-03" db="EMBL/GenBank/DDBJ databases">
        <title>Chromosome-scale reference genome and RAD-based genetic map of yellow starthistle (Centaurea solstitialis) reveal putative structural variation and QTLs associated with invader traits.</title>
        <authorList>
            <person name="Reatini B."/>
            <person name="Cang F.A."/>
            <person name="Jiang Q."/>
            <person name="Mckibben M.T.W."/>
            <person name="Barker M.S."/>
            <person name="Rieseberg L.H."/>
            <person name="Dlugosch K.M."/>
        </authorList>
    </citation>
    <scope>NUCLEOTIDE SEQUENCE</scope>
    <source>
        <strain evidence="2">CAN-66</strain>
        <tissue evidence="2">Leaf</tissue>
    </source>
</reference>
<protein>
    <submittedName>
        <fullName evidence="2">Uncharacterized protein</fullName>
    </submittedName>
</protein>
<accession>A0AA38TED6</accession>
<proteinExistence type="predicted"/>
<dbReference type="Pfam" id="PF12796">
    <property type="entry name" value="Ank_2"/>
    <property type="match status" value="1"/>
</dbReference>
<keyword evidence="3" id="KW-1185">Reference proteome</keyword>
<feature type="region of interest" description="Disordered" evidence="1">
    <location>
        <begin position="13"/>
        <end position="45"/>
    </location>
</feature>
<dbReference type="SUPFAM" id="SSF48403">
    <property type="entry name" value="Ankyrin repeat"/>
    <property type="match status" value="1"/>
</dbReference>
<sequence>MDDDQPNTVLIQIEISDDDTSNQQSQDMSETTNQEPPDSPEQYNHPCLDLLDEGRRRDYIDICVPLYRASLVGDWEAVEEILSINGEFRADLLGYAITEDDNDTLLHLAVYSQSIKFVENIVNRMTDEQLVLQDNDGQTALHRVAAVGNVDMARVMVERCPQMLTIRDSDDDLPIYMAAFNGKHNMVAYLYGEYKSMEGNDWRDQDIYTVFLQCIEADLFGTFLVSL</sequence>
<dbReference type="PANTHER" id="PTHR47303:SF1">
    <property type="entry name" value="NF-KAPPA-B INHIBITOR BETA"/>
    <property type="match status" value="1"/>
</dbReference>
<dbReference type="SMART" id="SM00248">
    <property type="entry name" value="ANK"/>
    <property type="match status" value="4"/>
</dbReference>
<evidence type="ECO:0000313" key="2">
    <source>
        <dbReference type="EMBL" id="KAJ9559409.1"/>
    </source>
</evidence>
<name>A0AA38TED6_9ASTR</name>
<evidence type="ECO:0000313" key="3">
    <source>
        <dbReference type="Proteomes" id="UP001172457"/>
    </source>
</evidence>